<feature type="region of interest" description="Disordered" evidence="1">
    <location>
        <begin position="45"/>
        <end position="64"/>
    </location>
</feature>
<dbReference type="RefSeq" id="WP_118926085.1">
    <property type="nucleotide sequence ID" value="NZ_QXGH01000018.1"/>
</dbReference>
<name>A0A417Y0X5_9ACTN</name>
<dbReference type="EMBL" id="QXGH01000018">
    <property type="protein sequence ID" value="RHW26299.1"/>
    <property type="molecule type" value="Genomic_DNA"/>
</dbReference>
<dbReference type="AlphaFoldDB" id="A0A417Y0X5"/>
<evidence type="ECO:0000313" key="3">
    <source>
        <dbReference type="Proteomes" id="UP000283644"/>
    </source>
</evidence>
<evidence type="ECO:0008006" key="4">
    <source>
        <dbReference type="Google" id="ProtNLM"/>
    </source>
</evidence>
<feature type="region of interest" description="Disordered" evidence="1">
    <location>
        <begin position="1"/>
        <end position="22"/>
    </location>
</feature>
<protein>
    <recommendedName>
        <fullName evidence="4">MerR family transcriptional regulator</fullName>
    </recommendedName>
</protein>
<evidence type="ECO:0000256" key="1">
    <source>
        <dbReference type="SAM" id="MobiDB-lite"/>
    </source>
</evidence>
<gene>
    <name evidence="2" type="ORF">D0Z08_15170</name>
</gene>
<sequence length="64" mass="7334">MSTTPHHDDDNNHDRHHADDERAAIEEAAAQLRVPVATLRYWRTHRRLRRTQPGRRPGSGSTGV</sequence>
<proteinExistence type="predicted"/>
<accession>A0A417Y0X5</accession>
<comment type="caution">
    <text evidence="2">The sequence shown here is derived from an EMBL/GenBank/DDBJ whole genome shotgun (WGS) entry which is preliminary data.</text>
</comment>
<organism evidence="2 3">
    <name type="scientific">Nocardioides immobilis</name>
    <dbReference type="NCBI Taxonomy" id="2049295"/>
    <lineage>
        <taxon>Bacteria</taxon>
        <taxon>Bacillati</taxon>
        <taxon>Actinomycetota</taxon>
        <taxon>Actinomycetes</taxon>
        <taxon>Propionibacteriales</taxon>
        <taxon>Nocardioidaceae</taxon>
        <taxon>Nocardioides</taxon>
    </lineage>
</organism>
<keyword evidence="3" id="KW-1185">Reference proteome</keyword>
<dbReference type="Proteomes" id="UP000283644">
    <property type="component" value="Unassembled WGS sequence"/>
</dbReference>
<reference evidence="2 3" key="1">
    <citation type="submission" date="2018-09" db="EMBL/GenBank/DDBJ databases">
        <title>Genome sequencing of Nocardioides immobilis CCTCC AB 2017083 for comparison to Nocardioides silvaticus.</title>
        <authorList>
            <person name="Li C."/>
            <person name="Wang G."/>
        </authorList>
    </citation>
    <scope>NUCLEOTIDE SEQUENCE [LARGE SCALE GENOMIC DNA]</scope>
    <source>
        <strain evidence="2 3">CCTCC AB 2017083</strain>
    </source>
</reference>
<evidence type="ECO:0000313" key="2">
    <source>
        <dbReference type="EMBL" id="RHW26299.1"/>
    </source>
</evidence>